<keyword evidence="4" id="KW-1185">Reference proteome</keyword>
<keyword evidence="1" id="KW-0812">Transmembrane</keyword>
<dbReference type="InterPro" id="IPR050469">
    <property type="entry name" value="Diguanylate_Cyclase"/>
</dbReference>
<keyword evidence="1" id="KW-0472">Membrane</keyword>
<evidence type="ECO:0000313" key="4">
    <source>
        <dbReference type="Proteomes" id="UP001325248"/>
    </source>
</evidence>
<feature type="transmembrane region" description="Helical" evidence="1">
    <location>
        <begin position="181"/>
        <end position="199"/>
    </location>
</feature>
<name>A0ABZ0UI10_9FIRM</name>
<keyword evidence="1" id="KW-1133">Transmembrane helix</keyword>
<dbReference type="SUPFAM" id="SSF55073">
    <property type="entry name" value="Nucleotide cyclase"/>
    <property type="match status" value="1"/>
</dbReference>
<evidence type="ECO:0000256" key="1">
    <source>
        <dbReference type="SAM" id="Phobius"/>
    </source>
</evidence>
<dbReference type="PROSITE" id="PS50887">
    <property type="entry name" value="GGDEF"/>
    <property type="match status" value="1"/>
</dbReference>
<feature type="transmembrane region" description="Helical" evidence="1">
    <location>
        <begin position="106"/>
        <end position="126"/>
    </location>
</feature>
<evidence type="ECO:0000259" key="2">
    <source>
        <dbReference type="PROSITE" id="PS50887"/>
    </source>
</evidence>
<dbReference type="InterPro" id="IPR029787">
    <property type="entry name" value="Nucleotide_cyclase"/>
</dbReference>
<dbReference type="SMART" id="SM00267">
    <property type="entry name" value="GGDEF"/>
    <property type="match status" value="1"/>
</dbReference>
<dbReference type="PANTHER" id="PTHR45138">
    <property type="entry name" value="REGULATORY COMPONENTS OF SENSORY TRANSDUCTION SYSTEM"/>
    <property type="match status" value="1"/>
</dbReference>
<gene>
    <name evidence="3" type="ORF">BLCOC_42250</name>
</gene>
<dbReference type="CDD" id="cd01949">
    <property type="entry name" value="GGDEF"/>
    <property type="match status" value="1"/>
</dbReference>
<proteinExistence type="predicted"/>
<dbReference type="NCBIfam" id="TIGR00254">
    <property type="entry name" value="GGDEF"/>
    <property type="match status" value="1"/>
</dbReference>
<feature type="transmembrane region" description="Helical" evidence="1">
    <location>
        <begin position="75"/>
        <end position="94"/>
    </location>
</feature>
<dbReference type="PANTHER" id="PTHR45138:SF9">
    <property type="entry name" value="DIGUANYLATE CYCLASE DGCM-RELATED"/>
    <property type="match status" value="1"/>
</dbReference>
<feature type="domain" description="GGDEF" evidence="2">
    <location>
        <begin position="263"/>
        <end position="399"/>
    </location>
</feature>
<dbReference type="EMBL" id="CP136422">
    <property type="protein sequence ID" value="WPX75859.1"/>
    <property type="molecule type" value="Genomic_DNA"/>
</dbReference>
<sequence length="401" mass="45610">MVYLHRGFSMLKDKLYSLIHFPYEEKYRDQLELGMVSLNYKSERVIAYVMLVMQLFLILVFTLRPGSIFYSFRRLRYVIAYAVMAVGLLVLLSLHRRAKNNWRLHFKLCAVFGILLSLWVCSISYLDALGDLSIVVYCSFLPMMAAFLILSPYILSILFIFTCILTNILVLRTPYGQENVFSTLVNSIFICLLSIVYSYRMYQARLTGIYDKIVIDQKNLELQAANEKLDLLSMTDTLTALGNRRYLEESVKTPLEKYGIHMGSLAVLLLDIDFFKQYNDRYGHQQGDECLKAIASVLSSCAEDENFHAVRYGGEEFILVTTGISSEAIMEKAEQIRTSIASAKIPIPHGGDTSVTVSVGISFRGEWKPGLLETAILEADRALYQAKQNGRNRSVLFAEKS</sequence>
<organism evidence="3 4">
    <name type="scientific">Blautia producta</name>
    <dbReference type="NCBI Taxonomy" id="33035"/>
    <lineage>
        <taxon>Bacteria</taxon>
        <taxon>Bacillati</taxon>
        <taxon>Bacillota</taxon>
        <taxon>Clostridia</taxon>
        <taxon>Lachnospirales</taxon>
        <taxon>Lachnospiraceae</taxon>
        <taxon>Blautia</taxon>
    </lineage>
</organism>
<feature type="transmembrane region" description="Helical" evidence="1">
    <location>
        <begin position="45"/>
        <end position="63"/>
    </location>
</feature>
<dbReference type="InterPro" id="IPR000160">
    <property type="entry name" value="GGDEF_dom"/>
</dbReference>
<dbReference type="Gene3D" id="3.30.70.270">
    <property type="match status" value="1"/>
</dbReference>
<evidence type="ECO:0000313" key="3">
    <source>
        <dbReference type="EMBL" id="WPX75859.1"/>
    </source>
</evidence>
<dbReference type="Proteomes" id="UP001325248">
    <property type="component" value="Chromosome"/>
</dbReference>
<dbReference type="Pfam" id="PF00990">
    <property type="entry name" value="GGDEF"/>
    <property type="match status" value="1"/>
</dbReference>
<accession>A0ABZ0UI10</accession>
<dbReference type="InterPro" id="IPR043128">
    <property type="entry name" value="Rev_trsase/Diguanyl_cyclase"/>
</dbReference>
<protein>
    <recommendedName>
        <fullName evidence="2">GGDEF domain-containing protein</fullName>
    </recommendedName>
</protein>
<reference evidence="3" key="1">
    <citation type="submission" date="2023-10" db="EMBL/GenBank/DDBJ databases">
        <title>Genome sequence of Blautia coccoides DSM 935.</title>
        <authorList>
            <person name="Boeer T."/>
            <person name="Bengelsdorf F.R."/>
            <person name="Daniel R."/>
            <person name="Poehlein A."/>
        </authorList>
    </citation>
    <scope>NUCLEOTIDE SEQUENCE [LARGE SCALE GENOMIC DNA]</scope>
    <source>
        <strain evidence="3">DSM 935</strain>
    </source>
</reference>